<dbReference type="FunFam" id="3.30.1300.10:FF:000001">
    <property type="entry name" value="Pantothenate synthetase"/>
    <property type="match status" value="1"/>
</dbReference>
<evidence type="ECO:0000313" key="14">
    <source>
        <dbReference type="EMBL" id="ACM07302.1"/>
    </source>
</evidence>
<comment type="subcellular location">
    <subcellularLocation>
        <location evidence="1 13">Cytoplasm</location>
    </subcellularLocation>
</comment>
<evidence type="ECO:0000256" key="12">
    <source>
        <dbReference type="ARBA" id="ARBA00055042"/>
    </source>
</evidence>
<dbReference type="OrthoDB" id="9773087at2"/>
<comment type="catalytic activity">
    <reaction evidence="11 13">
        <text>(R)-pantoate + beta-alanine + ATP = (R)-pantothenate + AMP + diphosphate + H(+)</text>
        <dbReference type="Rhea" id="RHEA:10912"/>
        <dbReference type="ChEBI" id="CHEBI:15378"/>
        <dbReference type="ChEBI" id="CHEBI:15980"/>
        <dbReference type="ChEBI" id="CHEBI:29032"/>
        <dbReference type="ChEBI" id="CHEBI:30616"/>
        <dbReference type="ChEBI" id="CHEBI:33019"/>
        <dbReference type="ChEBI" id="CHEBI:57966"/>
        <dbReference type="ChEBI" id="CHEBI:456215"/>
        <dbReference type="EC" id="6.3.2.1"/>
    </reaction>
</comment>
<sequence>MHLFRTIAELRIWRSQQASRSVGFVPTMGYLHEGHLALVRRARAENETVVVSIFVNPLQFGPQEDYDRYPRDLDRDLYLLEREGVDAVFAPSVSEMYPSGFSTAVVVTGPIAERLEGEARPGHFRGVATVVTRLFGLVQPQRAYFGWKDAQQVLVVQRLVQDLALPVDIVPLPTVREADGLAMSSRNVYLSPEERVAASAIPRALFAALERFRSGERAAAAFRELVQRTLTTTPVRLEYVSVSDLETFQEVEYVERPALLLVAAWIGTTRLIDNVLLDPGAP</sequence>
<dbReference type="HOGENOM" id="CLU_047148_0_0_0"/>
<dbReference type="InterPro" id="IPR003721">
    <property type="entry name" value="Pantoate_ligase"/>
</dbReference>
<dbReference type="RefSeq" id="WP_012643289.1">
    <property type="nucleotide sequence ID" value="NC_011961.1"/>
</dbReference>
<feature type="active site" description="Proton donor" evidence="13">
    <location>
        <position position="35"/>
    </location>
</feature>
<dbReference type="NCBIfam" id="TIGR00125">
    <property type="entry name" value="cyt_tran_rel"/>
    <property type="match status" value="1"/>
</dbReference>
<gene>
    <name evidence="13 14" type="primary">panC</name>
    <name evidence="14" type="ordered locus">trd_A0785</name>
</gene>
<dbReference type="FunFam" id="3.40.50.620:FF:000114">
    <property type="entry name" value="Pantothenate synthetase"/>
    <property type="match status" value="1"/>
</dbReference>
<keyword evidence="10 13" id="KW-0067">ATP-binding</keyword>
<feature type="binding site" evidence="13">
    <location>
        <begin position="183"/>
        <end position="186"/>
    </location>
    <ligand>
        <name>ATP</name>
        <dbReference type="ChEBI" id="CHEBI:30616"/>
    </ligand>
</feature>
<evidence type="ECO:0000256" key="9">
    <source>
        <dbReference type="ARBA" id="ARBA00022741"/>
    </source>
</evidence>
<accession>B9L4S1</accession>
<geneLocation type="plasmid" evidence="15">
    <name>Tros</name>
</geneLocation>
<dbReference type="CDD" id="cd00560">
    <property type="entry name" value="PanC"/>
    <property type="match status" value="1"/>
</dbReference>
<dbReference type="KEGG" id="tro:trd_A0785"/>
<dbReference type="InterPro" id="IPR004821">
    <property type="entry name" value="Cyt_trans-like"/>
</dbReference>
<dbReference type="EMBL" id="CP001276">
    <property type="protein sequence ID" value="ACM07302.1"/>
    <property type="molecule type" value="Genomic_DNA"/>
</dbReference>
<comment type="subunit">
    <text evidence="13">Homodimer.</text>
</comment>
<evidence type="ECO:0000256" key="4">
    <source>
        <dbReference type="ARBA" id="ARBA00012219"/>
    </source>
</evidence>
<dbReference type="GO" id="GO:0005829">
    <property type="term" value="C:cytosol"/>
    <property type="evidence" value="ECO:0007669"/>
    <property type="project" value="TreeGrafter"/>
</dbReference>
<dbReference type="Gene3D" id="3.30.1300.10">
    <property type="entry name" value="Pantoate-beta-alanine ligase, C-terminal domain"/>
    <property type="match status" value="1"/>
</dbReference>
<comment type="function">
    <text evidence="12 13">Catalyzes the condensation of pantoate with beta-alanine in an ATP-dependent reaction via a pantoyl-adenylate intermediate.</text>
</comment>
<keyword evidence="6 13" id="KW-0963">Cytoplasm</keyword>
<keyword evidence="14" id="KW-0614">Plasmid</keyword>
<protein>
    <recommendedName>
        <fullName evidence="5 13">Pantothenate synthetase</fullName>
        <shortName evidence="13">PS</shortName>
        <ecNumber evidence="4 13">6.3.2.1</ecNumber>
    </recommendedName>
    <alternativeName>
        <fullName evidence="13">Pantoate--beta-alanine ligase</fullName>
    </alternativeName>
    <alternativeName>
        <fullName evidence="13">Pantoate-activating enzyme</fullName>
    </alternativeName>
</protein>
<dbReference type="AlphaFoldDB" id="B9L4S1"/>
<dbReference type="Gene3D" id="3.40.50.620">
    <property type="entry name" value="HUPs"/>
    <property type="match status" value="1"/>
</dbReference>
<keyword evidence="15" id="KW-1185">Reference proteome</keyword>
<evidence type="ECO:0000313" key="15">
    <source>
        <dbReference type="Proteomes" id="UP000000447"/>
    </source>
</evidence>
<comment type="pathway">
    <text evidence="2 13">Cofactor biosynthesis; (R)-pantothenate biosynthesis; (R)-pantothenate from (R)-pantoate and beta-alanine: step 1/1.</text>
</comment>
<dbReference type="GO" id="GO:0004592">
    <property type="term" value="F:pantoate-beta-alanine ligase activity"/>
    <property type="evidence" value="ECO:0007669"/>
    <property type="project" value="UniProtKB-UniRule"/>
</dbReference>
<evidence type="ECO:0000256" key="10">
    <source>
        <dbReference type="ARBA" id="ARBA00022840"/>
    </source>
</evidence>
<keyword evidence="7 13" id="KW-0436">Ligase</keyword>
<proteinExistence type="inferred from homology"/>
<dbReference type="HAMAP" id="MF_00158">
    <property type="entry name" value="PanC"/>
    <property type="match status" value="1"/>
</dbReference>
<keyword evidence="9 13" id="KW-0547">Nucleotide-binding</keyword>
<feature type="binding site" evidence="13">
    <location>
        <position position="152"/>
    </location>
    <ligand>
        <name>(R)-pantoate</name>
        <dbReference type="ChEBI" id="CHEBI:15980"/>
    </ligand>
</feature>
<evidence type="ECO:0000256" key="2">
    <source>
        <dbReference type="ARBA" id="ARBA00004990"/>
    </source>
</evidence>
<feature type="binding site" evidence="13">
    <location>
        <position position="175"/>
    </location>
    <ligand>
        <name>ATP</name>
        <dbReference type="ChEBI" id="CHEBI:30616"/>
    </ligand>
</feature>
<reference evidence="14 15" key="1">
    <citation type="journal article" date="2009" name="PLoS ONE">
        <title>Complete genome sequence of the aerobic CO-oxidizing thermophile Thermomicrobium roseum.</title>
        <authorList>
            <person name="Wu D."/>
            <person name="Raymond J."/>
            <person name="Wu M."/>
            <person name="Chatterji S."/>
            <person name="Ren Q."/>
            <person name="Graham J.E."/>
            <person name="Bryant D.A."/>
            <person name="Robb F."/>
            <person name="Colman A."/>
            <person name="Tallon L.J."/>
            <person name="Badger J.H."/>
            <person name="Madupu R."/>
            <person name="Ward N.L."/>
            <person name="Eisen J.A."/>
        </authorList>
    </citation>
    <scope>NUCLEOTIDE SEQUENCE [LARGE SCALE GENOMIC DNA]</scope>
    <source>
        <strain evidence="15">ATCC 27502 / DSM 5159 / P-2</strain>
        <plasmid evidence="14">unnamed</plasmid>
    </source>
</reference>
<dbReference type="UniPathway" id="UPA00028">
    <property type="reaction ID" value="UER00005"/>
</dbReference>
<dbReference type="GO" id="GO:0015940">
    <property type="term" value="P:pantothenate biosynthetic process"/>
    <property type="evidence" value="ECO:0007669"/>
    <property type="project" value="UniProtKB-UniRule"/>
</dbReference>
<feature type="binding site" evidence="13">
    <location>
        <position position="59"/>
    </location>
    <ligand>
        <name>beta-alanine</name>
        <dbReference type="ChEBI" id="CHEBI:57966"/>
    </ligand>
</feature>
<comment type="similarity">
    <text evidence="3 13">Belongs to the pantothenate synthetase family.</text>
</comment>
<evidence type="ECO:0000256" key="11">
    <source>
        <dbReference type="ARBA" id="ARBA00048258"/>
    </source>
</evidence>
<evidence type="ECO:0000256" key="1">
    <source>
        <dbReference type="ARBA" id="ARBA00004496"/>
    </source>
</evidence>
<dbReference type="GO" id="GO:0005524">
    <property type="term" value="F:ATP binding"/>
    <property type="evidence" value="ECO:0007669"/>
    <property type="project" value="UniProtKB-KW"/>
</dbReference>
<evidence type="ECO:0000256" key="3">
    <source>
        <dbReference type="ARBA" id="ARBA00009256"/>
    </source>
</evidence>
<dbReference type="EC" id="6.3.2.1" evidence="4 13"/>
<dbReference type="Proteomes" id="UP000000447">
    <property type="component" value="Plasmid unnamed"/>
</dbReference>
<dbReference type="SUPFAM" id="SSF52374">
    <property type="entry name" value="Nucleotidylyl transferase"/>
    <property type="match status" value="1"/>
</dbReference>
<evidence type="ECO:0000256" key="8">
    <source>
        <dbReference type="ARBA" id="ARBA00022655"/>
    </source>
</evidence>
<dbReference type="InterPro" id="IPR042176">
    <property type="entry name" value="Pantoate_ligase_C"/>
</dbReference>
<keyword evidence="8 13" id="KW-0566">Pantothenate biosynthesis</keyword>
<feature type="binding site" evidence="13">
    <location>
        <begin position="28"/>
        <end position="35"/>
    </location>
    <ligand>
        <name>ATP</name>
        <dbReference type="ChEBI" id="CHEBI:30616"/>
    </ligand>
</feature>
<evidence type="ECO:0000256" key="13">
    <source>
        <dbReference type="HAMAP-Rule" id="MF_00158"/>
    </source>
</evidence>
<dbReference type="PANTHER" id="PTHR21299:SF1">
    <property type="entry name" value="PANTOATE--BETA-ALANINE LIGASE"/>
    <property type="match status" value="1"/>
</dbReference>
<dbReference type="InterPro" id="IPR014729">
    <property type="entry name" value="Rossmann-like_a/b/a_fold"/>
</dbReference>
<organism evidence="14 15">
    <name type="scientific">Thermomicrobium roseum (strain ATCC 27502 / DSM 5159 / P-2)</name>
    <dbReference type="NCBI Taxonomy" id="309801"/>
    <lineage>
        <taxon>Bacteria</taxon>
        <taxon>Pseudomonadati</taxon>
        <taxon>Thermomicrobiota</taxon>
        <taxon>Thermomicrobia</taxon>
        <taxon>Thermomicrobiales</taxon>
        <taxon>Thermomicrobiaceae</taxon>
        <taxon>Thermomicrobium</taxon>
    </lineage>
</organism>
<feature type="binding site" evidence="13">
    <location>
        <begin position="146"/>
        <end position="149"/>
    </location>
    <ligand>
        <name>ATP</name>
        <dbReference type="ChEBI" id="CHEBI:30616"/>
    </ligand>
</feature>
<feature type="binding site" evidence="13">
    <location>
        <position position="59"/>
    </location>
    <ligand>
        <name>(R)-pantoate</name>
        <dbReference type="ChEBI" id="CHEBI:15980"/>
    </ligand>
</feature>
<evidence type="ECO:0000256" key="6">
    <source>
        <dbReference type="ARBA" id="ARBA00022490"/>
    </source>
</evidence>
<evidence type="ECO:0000256" key="5">
    <source>
        <dbReference type="ARBA" id="ARBA00014155"/>
    </source>
</evidence>
<name>B9L4S1_THERP</name>
<dbReference type="NCBIfam" id="TIGR00018">
    <property type="entry name" value="panC"/>
    <property type="match status" value="1"/>
</dbReference>
<evidence type="ECO:0000256" key="7">
    <source>
        <dbReference type="ARBA" id="ARBA00022598"/>
    </source>
</evidence>
<dbReference type="Pfam" id="PF02569">
    <property type="entry name" value="Pantoate_ligase"/>
    <property type="match status" value="1"/>
</dbReference>
<comment type="miscellaneous">
    <text evidence="13">The reaction proceeds by a bi uni uni bi ping pong mechanism.</text>
</comment>
<dbReference type="PANTHER" id="PTHR21299">
    <property type="entry name" value="CYTIDYLATE KINASE/PANTOATE-BETA-ALANINE LIGASE"/>
    <property type="match status" value="1"/>
</dbReference>
<dbReference type="eggNOG" id="COG0414">
    <property type="taxonomic scope" value="Bacteria"/>
</dbReference>